<proteinExistence type="inferred from homology"/>
<evidence type="ECO:0000256" key="2">
    <source>
        <dbReference type="ARBA" id="ARBA00008821"/>
    </source>
</evidence>
<comment type="caution">
    <text evidence="7">The sequence shown here is derived from an EMBL/GenBank/DDBJ whole genome shotgun (WGS) entry which is preliminary data.</text>
</comment>
<name>A0AA88XVV0_PINIB</name>
<evidence type="ECO:0000256" key="3">
    <source>
        <dbReference type="ARBA" id="ARBA00022692"/>
    </source>
</evidence>
<feature type="transmembrane region" description="Helical" evidence="6">
    <location>
        <begin position="208"/>
        <end position="230"/>
    </location>
</feature>
<reference evidence="7" key="1">
    <citation type="submission" date="2019-08" db="EMBL/GenBank/DDBJ databases">
        <title>The improved chromosome-level genome for the pearl oyster Pinctada fucata martensii using PacBio sequencing and Hi-C.</title>
        <authorList>
            <person name="Zheng Z."/>
        </authorList>
    </citation>
    <scope>NUCLEOTIDE SEQUENCE</scope>
    <source>
        <strain evidence="7">ZZ-2019</strain>
        <tissue evidence="7">Adductor muscle</tissue>
    </source>
</reference>
<keyword evidence="4 6" id="KW-1133">Transmembrane helix</keyword>
<sequence>MTKSEKVHDNDLPEENCPLTEDYAVSFYGVEDVPPTQMCFLFALQQVLLSIGGSLSLPFIFSTLLCAEDQPDVRATLFCITVFMCGVATLLQTTFGIRLGIIQGGSHSFVAPVVAMMAIEKWKCPDYKSLGMSNVTVTQSNDEWKIRMRELQGNLMLASITQVVLGSAGFIGFLMRFIGPLTIVPTISLIGLSLVGVAVHFTEVHWGISILTMALVVLFSLFLGNCRVPIPMFTMYRKCHIVYYRIFLLIPVLLSVCLSWIVCHVLTITNVLPNNMTSPSYYARTDARSSVVDTMPWFYFPYPFQFGRPTFSAAGYVGMLAATLASVMESIGDYFACARISNVGTPPAHALNRGIAMEGFASIISGMVGAGHATTSYSGNIGVIGITKVASRRVFQTAGLIMLLFGVLGKFGGAMTLIPDPVVGGVLTVGLGMVTIMGFSTLTYIDMTSTRNITILAMSIYLGLMVPQWVQQHPSAINTGSQVLDQMLNVLLGTAMFVGGVLGFILDNIVPGKYYQAKLCCRRRGLADTASG</sequence>
<comment type="subcellular location">
    <subcellularLocation>
        <location evidence="1">Membrane</location>
        <topology evidence="1">Multi-pass membrane protein</topology>
    </subcellularLocation>
</comment>
<evidence type="ECO:0000256" key="1">
    <source>
        <dbReference type="ARBA" id="ARBA00004141"/>
    </source>
</evidence>
<evidence type="ECO:0000313" key="8">
    <source>
        <dbReference type="Proteomes" id="UP001186944"/>
    </source>
</evidence>
<evidence type="ECO:0000256" key="6">
    <source>
        <dbReference type="SAM" id="Phobius"/>
    </source>
</evidence>
<feature type="transmembrane region" description="Helical" evidence="6">
    <location>
        <begin position="452"/>
        <end position="470"/>
    </location>
</feature>
<keyword evidence="5 6" id="KW-0472">Membrane</keyword>
<dbReference type="InterPro" id="IPR006043">
    <property type="entry name" value="NCS2"/>
</dbReference>
<feature type="transmembrane region" description="Helical" evidence="6">
    <location>
        <begin position="490"/>
        <end position="510"/>
    </location>
</feature>
<protein>
    <recommendedName>
        <fullName evidence="9">Solute carrier family 23 member 2</fullName>
    </recommendedName>
</protein>
<evidence type="ECO:0000256" key="4">
    <source>
        <dbReference type="ARBA" id="ARBA00022989"/>
    </source>
</evidence>
<feature type="transmembrane region" description="Helical" evidence="6">
    <location>
        <begin position="424"/>
        <end position="445"/>
    </location>
</feature>
<feature type="transmembrane region" description="Helical" evidence="6">
    <location>
        <begin position="155"/>
        <end position="175"/>
    </location>
</feature>
<feature type="transmembrane region" description="Helical" evidence="6">
    <location>
        <begin position="242"/>
        <end position="266"/>
    </location>
</feature>
<evidence type="ECO:0008006" key="9">
    <source>
        <dbReference type="Google" id="ProtNLM"/>
    </source>
</evidence>
<feature type="transmembrane region" description="Helical" evidence="6">
    <location>
        <begin position="181"/>
        <end position="201"/>
    </location>
</feature>
<dbReference type="Pfam" id="PF00860">
    <property type="entry name" value="Xan_ur_permease"/>
    <property type="match status" value="1"/>
</dbReference>
<feature type="transmembrane region" description="Helical" evidence="6">
    <location>
        <begin position="73"/>
        <end position="91"/>
    </location>
</feature>
<evidence type="ECO:0000313" key="7">
    <source>
        <dbReference type="EMBL" id="KAK3091327.1"/>
    </source>
</evidence>
<evidence type="ECO:0000256" key="5">
    <source>
        <dbReference type="ARBA" id="ARBA00023136"/>
    </source>
</evidence>
<dbReference type="PANTHER" id="PTHR11119">
    <property type="entry name" value="XANTHINE-URACIL / VITAMIN C PERMEASE FAMILY MEMBER"/>
    <property type="match status" value="1"/>
</dbReference>
<keyword evidence="8" id="KW-1185">Reference proteome</keyword>
<organism evidence="7 8">
    <name type="scientific">Pinctada imbricata</name>
    <name type="common">Atlantic pearl-oyster</name>
    <name type="synonym">Pinctada martensii</name>
    <dbReference type="NCBI Taxonomy" id="66713"/>
    <lineage>
        <taxon>Eukaryota</taxon>
        <taxon>Metazoa</taxon>
        <taxon>Spiralia</taxon>
        <taxon>Lophotrochozoa</taxon>
        <taxon>Mollusca</taxon>
        <taxon>Bivalvia</taxon>
        <taxon>Autobranchia</taxon>
        <taxon>Pteriomorphia</taxon>
        <taxon>Pterioida</taxon>
        <taxon>Pterioidea</taxon>
        <taxon>Pteriidae</taxon>
        <taxon>Pinctada</taxon>
    </lineage>
</organism>
<accession>A0AA88XVV0</accession>
<keyword evidence="3 6" id="KW-0812">Transmembrane</keyword>
<dbReference type="GO" id="GO:0022857">
    <property type="term" value="F:transmembrane transporter activity"/>
    <property type="evidence" value="ECO:0007669"/>
    <property type="project" value="InterPro"/>
</dbReference>
<feature type="transmembrane region" description="Helical" evidence="6">
    <location>
        <begin position="398"/>
        <end position="418"/>
    </location>
</feature>
<feature type="transmembrane region" description="Helical" evidence="6">
    <location>
        <begin position="40"/>
        <end position="61"/>
    </location>
</feature>
<gene>
    <name evidence="7" type="ORF">FSP39_018963</name>
</gene>
<dbReference type="EMBL" id="VSWD01000010">
    <property type="protein sequence ID" value="KAK3091327.1"/>
    <property type="molecule type" value="Genomic_DNA"/>
</dbReference>
<dbReference type="Proteomes" id="UP001186944">
    <property type="component" value="Unassembled WGS sequence"/>
</dbReference>
<dbReference type="AlphaFoldDB" id="A0AA88XVV0"/>
<dbReference type="GO" id="GO:0016020">
    <property type="term" value="C:membrane"/>
    <property type="evidence" value="ECO:0007669"/>
    <property type="project" value="UniProtKB-SubCell"/>
</dbReference>
<comment type="similarity">
    <text evidence="2">Belongs to the nucleobase:cation symporter-2 (NCS2) (TC 2.A.40) family.</text>
</comment>